<comment type="similarity">
    <text evidence="2">Belongs to the archaeal/bacterial/fungal opsin family.</text>
</comment>
<dbReference type="PANTHER" id="PTHR28286">
    <property type="match status" value="1"/>
</dbReference>
<sequence length="116" mass="13159">MSWLERRNDAIQVNPNTVNDKHVDIAITVRGSDFYFAICAVMGCVALGTMAASAMKPRTDRIFFYITAAINMTACIAYFAMGSNLGWTPIDVEFQRSWSKVAGVNREIFYVRYIDW</sequence>
<comment type="caution">
    <text evidence="7">The sequence shown here is derived from an EMBL/GenBank/DDBJ whole genome shotgun (WGS) entry which is preliminary data.</text>
</comment>
<organism evidence="7 8">
    <name type="scientific">Aureobasidium vineae</name>
    <dbReference type="NCBI Taxonomy" id="2773715"/>
    <lineage>
        <taxon>Eukaryota</taxon>
        <taxon>Fungi</taxon>
        <taxon>Dikarya</taxon>
        <taxon>Ascomycota</taxon>
        <taxon>Pezizomycotina</taxon>
        <taxon>Dothideomycetes</taxon>
        <taxon>Dothideomycetidae</taxon>
        <taxon>Dothideales</taxon>
        <taxon>Saccotheciaceae</taxon>
        <taxon>Aureobasidium</taxon>
    </lineage>
</organism>
<comment type="subcellular location">
    <subcellularLocation>
        <location evidence="1">Membrane</location>
        <topology evidence="1">Multi-pass membrane protein</topology>
    </subcellularLocation>
</comment>
<reference evidence="7" key="1">
    <citation type="submission" date="2020-06" db="EMBL/GenBank/DDBJ databases">
        <authorList>
            <person name="Onetto C."/>
        </authorList>
    </citation>
    <scope>NUCLEOTIDE SEQUENCE</scope>
</reference>
<evidence type="ECO:0000256" key="2">
    <source>
        <dbReference type="ARBA" id="ARBA00008130"/>
    </source>
</evidence>
<dbReference type="Proteomes" id="UP000716446">
    <property type="component" value="Unassembled WGS sequence"/>
</dbReference>
<evidence type="ECO:0000313" key="7">
    <source>
        <dbReference type="EMBL" id="CAD0083377.1"/>
    </source>
</evidence>
<keyword evidence="5 6" id="KW-0472">Membrane</keyword>
<feature type="transmembrane region" description="Helical" evidence="6">
    <location>
        <begin position="34"/>
        <end position="55"/>
    </location>
</feature>
<evidence type="ECO:0000313" key="8">
    <source>
        <dbReference type="Proteomes" id="UP000716446"/>
    </source>
</evidence>
<protein>
    <submittedName>
        <fullName evidence="7">Uncharacterized protein</fullName>
    </submittedName>
</protein>
<dbReference type="InterPro" id="IPR001425">
    <property type="entry name" value="Arc/bac/fun_rhodopsins"/>
</dbReference>
<feature type="transmembrane region" description="Helical" evidence="6">
    <location>
        <begin position="62"/>
        <end position="81"/>
    </location>
</feature>
<dbReference type="AlphaFoldDB" id="A0A9N8JCM1"/>
<dbReference type="EMBL" id="CAIJEN010000002">
    <property type="protein sequence ID" value="CAD0083377.1"/>
    <property type="molecule type" value="Genomic_DNA"/>
</dbReference>
<evidence type="ECO:0000256" key="6">
    <source>
        <dbReference type="SAM" id="Phobius"/>
    </source>
</evidence>
<keyword evidence="4 6" id="KW-1133">Transmembrane helix</keyword>
<dbReference type="GO" id="GO:0005783">
    <property type="term" value="C:endoplasmic reticulum"/>
    <property type="evidence" value="ECO:0007669"/>
    <property type="project" value="TreeGrafter"/>
</dbReference>
<proteinExistence type="inferred from homology"/>
<dbReference type="GO" id="GO:0005886">
    <property type="term" value="C:plasma membrane"/>
    <property type="evidence" value="ECO:0007669"/>
    <property type="project" value="TreeGrafter"/>
</dbReference>
<accession>A0A9N8JCM1</accession>
<dbReference type="PANTHER" id="PTHR28286:SF1">
    <property type="entry name" value="30 KDA HEAT SHOCK PROTEIN-RELATED"/>
    <property type="match status" value="1"/>
</dbReference>
<dbReference type="Gene3D" id="1.20.1070.10">
    <property type="entry name" value="Rhodopsin 7-helix transmembrane proteins"/>
    <property type="match status" value="1"/>
</dbReference>
<keyword evidence="3 6" id="KW-0812">Transmembrane</keyword>
<evidence type="ECO:0000256" key="4">
    <source>
        <dbReference type="ARBA" id="ARBA00022989"/>
    </source>
</evidence>
<evidence type="ECO:0000256" key="1">
    <source>
        <dbReference type="ARBA" id="ARBA00004141"/>
    </source>
</evidence>
<evidence type="ECO:0000256" key="3">
    <source>
        <dbReference type="ARBA" id="ARBA00022692"/>
    </source>
</evidence>
<gene>
    <name evidence="7" type="ORF">AWRI4619_LOCUS1944</name>
</gene>
<name>A0A9N8JCM1_9PEZI</name>
<keyword evidence="8" id="KW-1185">Reference proteome</keyword>
<dbReference type="SUPFAM" id="SSF81321">
    <property type="entry name" value="Family A G protein-coupled receptor-like"/>
    <property type="match status" value="1"/>
</dbReference>
<evidence type="ECO:0000256" key="5">
    <source>
        <dbReference type="ARBA" id="ARBA00023136"/>
    </source>
</evidence>